<proteinExistence type="predicted"/>
<evidence type="ECO:0000313" key="2">
    <source>
        <dbReference type="Proteomes" id="UP000887116"/>
    </source>
</evidence>
<sequence length="71" mass="8103">MHIGIIIACCKLIIIKMPFWGDSKSENYRAKLEHKMCIAKEAPDPSFDLSDCNLSQIPPGVFSMCRVFRKE</sequence>
<accession>A0A8X6LDG1</accession>
<keyword evidence="2" id="KW-1185">Reference proteome</keyword>
<protein>
    <submittedName>
        <fullName evidence="1">E3 ubiquitin-protein ligase LRSAM1</fullName>
    </submittedName>
</protein>
<feature type="non-terminal residue" evidence="1">
    <location>
        <position position="1"/>
    </location>
</feature>
<dbReference type="OrthoDB" id="6433670at2759"/>
<name>A0A8X6LDG1_TRICU</name>
<reference evidence="1" key="1">
    <citation type="submission" date="2020-07" db="EMBL/GenBank/DDBJ databases">
        <title>Multicomponent nature underlies the extraordinary mechanical properties of spider dragline silk.</title>
        <authorList>
            <person name="Kono N."/>
            <person name="Nakamura H."/>
            <person name="Mori M."/>
            <person name="Yoshida Y."/>
            <person name="Ohtoshi R."/>
            <person name="Malay A.D."/>
            <person name="Moran D.A.P."/>
            <person name="Tomita M."/>
            <person name="Numata K."/>
            <person name="Arakawa K."/>
        </authorList>
    </citation>
    <scope>NUCLEOTIDE SEQUENCE</scope>
</reference>
<dbReference type="Proteomes" id="UP000887116">
    <property type="component" value="Unassembled WGS sequence"/>
</dbReference>
<comment type="caution">
    <text evidence="1">The sequence shown here is derived from an EMBL/GenBank/DDBJ whole genome shotgun (WGS) entry which is preliminary data.</text>
</comment>
<gene>
    <name evidence="1" type="primary">NCL1_24815</name>
    <name evidence="1" type="ORF">TNCT_405171</name>
</gene>
<dbReference type="AlphaFoldDB" id="A0A8X6LDG1"/>
<organism evidence="1 2">
    <name type="scientific">Trichonephila clavata</name>
    <name type="common">Joro spider</name>
    <name type="synonym">Nephila clavata</name>
    <dbReference type="NCBI Taxonomy" id="2740835"/>
    <lineage>
        <taxon>Eukaryota</taxon>
        <taxon>Metazoa</taxon>
        <taxon>Ecdysozoa</taxon>
        <taxon>Arthropoda</taxon>
        <taxon>Chelicerata</taxon>
        <taxon>Arachnida</taxon>
        <taxon>Araneae</taxon>
        <taxon>Araneomorphae</taxon>
        <taxon>Entelegynae</taxon>
        <taxon>Araneoidea</taxon>
        <taxon>Nephilidae</taxon>
        <taxon>Trichonephila</taxon>
    </lineage>
</organism>
<evidence type="ECO:0000313" key="1">
    <source>
        <dbReference type="EMBL" id="GFR05710.1"/>
    </source>
</evidence>
<dbReference type="EMBL" id="BMAO01016004">
    <property type="protein sequence ID" value="GFR05710.1"/>
    <property type="molecule type" value="Genomic_DNA"/>
</dbReference>